<feature type="compositionally biased region" description="Basic and acidic residues" evidence="1">
    <location>
        <begin position="106"/>
        <end position="115"/>
    </location>
</feature>
<dbReference type="AlphaFoldDB" id="A0A239AJM4"/>
<proteinExistence type="predicted"/>
<dbReference type="EMBL" id="FZNS01000013">
    <property type="protein sequence ID" value="SNR95542.1"/>
    <property type="molecule type" value="Genomic_DNA"/>
</dbReference>
<gene>
    <name evidence="2" type="ORF">SAMN06269173_11318</name>
</gene>
<sequence length="183" mass="18765">MSTTPQPDDELQSTTNAAQLGPDQGPVTTPENDPRDMSTVLANPESGEGPDTSRSSEAAETGAGSPTMQRGSEFDEQRREGAVGTGDNSAAVGPGEGMGRAGFNGDEDRGYDQSGHRGGLGSSGGREDLTDRNLDTAQNPFIGGYSGGTTSTPDDAIRQRIGMNSHNPTDDSAAQDSSNSANT</sequence>
<feature type="compositionally biased region" description="Low complexity" evidence="1">
    <location>
        <begin position="170"/>
        <end position="183"/>
    </location>
</feature>
<dbReference type="Proteomes" id="UP000198310">
    <property type="component" value="Unassembled WGS sequence"/>
</dbReference>
<feature type="compositionally biased region" description="Basic and acidic residues" evidence="1">
    <location>
        <begin position="125"/>
        <end position="134"/>
    </location>
</feature>
<evidence type="ECO:0000313" key="2">
    <source>
        <dbReference type="EMBL" id="SNR95542.1"/>
    </source>
</evidence>
<feature type="compositionally biased region" description="Polar residues" evidence="1">
    <location>
        <begin position="52"/>
        <end position="70"/>
    </location>
</feature>
<organism evidence="2 3">
    <name type="scientific">Hymenobacter mucosus</name>
    <dbReference type="NCBI Taxonomy" id="1411120"/>
    <lineage>
        <taxon>Bacteria</taxon>
        <taxon>Pseudomonadati</taxon>
        <taxon>Bacteroidota</taxon>
        <taxon>Cytophagia</taxon>
        <taxon>Cytophagales</taxon>
        <taxon>Hymenobacteraceae</taxon>
        <taxon>Hymenobacter</taxon>
    </lineage>
</organism>
<name>A0A239AJM4_9BACT</name>
<evidence type="ECO:0000313" key="3">
    <source>
        <dbReference type="Proteomes" id="UP000198310"/>
    </source>
</evidence>
<evidence type="ECO:0000256" key="1">
    <source>
        <dbReference type="SAM" id="MobiDB-lite"/>
    </source>
</evidence>
<feature type="compositionally biased region" description="Basic and acidic residues" evidence="1">
    <location>
        <begin position="72"/>
        <end position="81"/>
    </location>
</feature>
<accession>A0A239AJM4</accession>
<keyword evidence="3" id="KW-1185">Reference proteome</keyword>
<feature type="region of interest" description="Disordered" evidence="1">
    <location>
        <begin position="1"/>
        <end position="183"/>
    </location>
</feature>
<dbReference type="RefSeq" id="WP_089334045.1">
    <property type="nucleotide sequence ID" value="NZ_FZNS01000013.1"/>
</dbReference>
<protein>
    <submittedName>
        <fullName evidence="2">Uncharacterized protein</fullName>
    </submittedName>
</protein>
<feature type="compositionally biased region" description="Polar residues" evidence="1">
    <location>
        <begin position="1"/>
        <end position="18"/>
    </location>
</feature>
<reference evidence="3" key="1">
    <citation type="submission" date="2017-06" db="EMBL/GenBank/DDBJ databases">
        <authorList>
            <person name="Varghese N."/>
            <person name="Submissions S."/>
        </authorList>
    </citation>
    <scope>NUCLEOTIDE SEQUENCE [LARGE SCALE GENOMIC DNA]</scope>
    <source>
        <strain evidence="3">DSM 28041</strain>
    </source>
</reference>